<protein>
    <recommendedName>
        <fullName evidence="3">Glycoside hydrolase family 5 domain-containing protein</fullName>
    </recommendedName>
</protein>
<gene>
    <name evidence="1" type="ORF">IAA64_02090</name>
</gene>
<proteinExistence type="predicted"/>
<reference evidence="1" key="2">
    <citation type="journal article" date="2021" name="PeerJ">
        <title>Extensive microbial diversity within the chicken gut microbiome revealed by metagenomics and culture.</title>
        <authorList>
            <person name="Gilroy R."/>
            <person name="Ravi A."/>
            <person name="Getino M."/>
            <person name="Pursley I."/>
            <person name="Horton D.L."/>
            <person name="Alikhan N.F."/>
            <person name="Baker D."/>
            <person name="Gharbi K."/>
            <person name="Hall N."/>
            <person name="Watson M."/>
            <person name="Adriaenssens E.M."/>
            <person name="Foster-Nyarko E."/>
            <person name="Jarju S."/>
            <person name="Secka A."/>
            <person name="Antonio M."/>
            <person name="Oren A."/>
            <person name="Chaudhuri R.R."/>
            <person name="La Ragione R."/>
            <person name="Hildebrand F."/>
            <person name="Pallen M.J."/>
        </authorList>
    </citation>
    <scope>NUCLEOTIDE SEQUENCE</scope>
    <source>
        <strain evidence="1">CHK183-6373</strain>
    </source>
</reference>
<comment type="caution">
    <text evidence="1">The sequence shown here is derived from an EMBL/GenBank/DDBJ whole genome shotgun (WGS) entry which is preliminary data.</text>
</comment>
<evidence type="ECO:0008006" key="3">
    <source>
        <dbReference type="Google" id="ProtNLM"/>
    </source>
</evidence>
<organism evidence="1 2">
    <name type="scientific">Candidatus Ornithocaccomicrobium faecavium</name>
    <dbReference type="NCBI Taxonomy" id="2840890"/>
    <lineage>
        <taxon>Bacteria</taxon>
        <taxon>Bacillati</taxon>
        <taxon>Bacillota</taxon>
        <taxon>Clostridia</taxon>
        <taxon>Candidatus Ornithocaccomicrobium</taxon>
    </lineage>
</organism>
<accession>A0A9D1P627</accession>
<dbReference type="Gene3D" id="3.20.20.80">
    <property type="entry name" value="Glycosidases"/>
    <property type="match status" value="1"/>
</dbReference>
<dbReference type="SUPFAM" id="SSF51445">
    <property type="entry name" value="(Trans)glycosidases"/>
    <property type="match status" value="1"/>
</dbReference>
<evidence type="ECO:0000313" key="2">
    <source>
        <dbReference type="Proteomes" id="UP000886884"/>
    </source>
</evidence>
<dbReference type="InterPro" id="IPR017853">
    <property type="entry name" value="GH"/>
</dbReference>
<dbReference type="EMBL" id="DVOT01000040">
    <property type="protein sequence ID" value="HIV26732.1"/>
    <property type="molecule type" value="Genomic_DNA"/>
</dbReference>
<dbReference type="Proteomes" id="UP000886884">
    <property type="component" value="Unassembled WGS sequence"/>
</dbReference>
<evidence type="ECO:0000313" key="1">
    <source>
        <dbReference type="EMBL" id="HIV26732.1"/>
    </source>
</evidence>
<sequence length="374" mass="42244">MAFTTRPYLNGIGYVPYYSKDLVPVEEAAERIERLNAKCVRLWHPFATLMDAPDRLRSEVVDFFHGVYSTLRKHGVEQIIALNHDWFLPDETGRPHFAGFAVPHRDTEAFAPFLQWYETMWRTQAREFPEVDGWETGNEMNHVPFLHASDAKEHGDFTLLDRADLCTEMMLCSARGIRSSAPQSLIVMPGMAPIGGERIGVFANNVAVEYDGMVQTLRRIYENIASGKFGSTNPREYFDALCWHPYYAVQNDQGDWRYVCPDDAWVRLNNSVYAVAEEYGDAGIGCYLSEYGFNDNGDAQADAQLAEYLAAGIRLAKEKMPYVQSIQVYRLLNIMDVPGVVDDYSLFDWKGGKLLAKKKAYAVQACFGGSGSLD</sequence>
<dbReference type="AlphaFoldDB" id="A0A9D1P627"/>
<name>A0A9D1P627_9FIRM</name>
<reference evidence="1" key="1">
    <citation type="submission" date="2020-10" db="EMBL/GenBank/DDBJ databases">
        <authorList>
            <person name="Gilroy R."/>
        </authorList>
    </citation>
    <scope>NUCLEOTIDE SEQUENCE</scope>
    <source>
        <strain evidence="1">CHK183-6373</strain>
    </source>
</reference>